<keyword evidence="3" id="KW-1185">Reference proteome</keyword>
<accession>A0A6H0KNI2</accession>
<proteinExistence type="predicted"/>
<keyword evidence="1" id="KW-0732">Signal</keyword>
<dbReference type="KEGG" id="bfc:BacF7301_13120"/>
<dbReference type="AlphaFoldDB" id="A0A6H0KNI2"/>
<dbReference type="PROSITE" id="PS51257">
    <property type="entry name" value="PROKAR_LIPOPROTEIN"/>
    <property type="match status" value="1"/>
</dbReference>
<evidence type="ECO:0000313" key="3">
    <source>
        <dbReference type="Proteomes" id="UP000501780"/>
    </source>
</evidence>
<feature type="chain" id="PRO_5026234736" description="DUF4488 domain-containing protein" evidence="1">
    <location>
        <begin position="28"/>
        <end position="179"/>
    </location>
</feature>
<feature type="signal peptide" evidence="1">
    <location>
        <begin position="1"/>
        <end position="27"/>
    </location>
</feature>
<evidence type="ECO:0000313" key="2">
    <source>
        <dbReference type="EMBL" id="QIU95024.1"/>
    </source>
</evidence>
<dbReference type="Proteomes" id="UP000501780">
    <property type="component" value="Chromosome"/>
</dbReference>
<name>A0A6H0KNI2_9BACE</name>
<organism evidence="2 3">
    <name type="scientific">Bacteroides faecium</name>
    <dbReference type="NCBI Taxonomy" id="2715212"/>
    <lineage>
        <taxon>Bacteria</taxon>
        <taxon>Pseudomonadati</taxon>
        <taxon>Bacteroidota</taxon>
        <taxon>Bacteroidia</taxon>
        <taxon>Bacteroidales</taxon>
        <taxon>Bacteroidaceae</taxon>
        <taxon>Bacteroides</taxon>
    </lineage>
</organism>
<gene>
    <name evidence="2" type="ORF">BacF7301_13120</name>
</gene>
<evidence type="ECO:0000256" key="1">
    <source>
        <dbReference type="SAM" id="SignalP"/>
    </source>
</evidence>
<reference evidence="2 3" key="1">
    <citation type="submission" date="2020-03" db="EMBL/GenBank/DDBJ databases">
        <title>Genomic analysis of Bacteroides faecium CBA7301.</title>
        <authorList>
            <person name="Kim J."/>
            <person name="Roh S.W."/>
        </authorList>
    </citation>
    <scope>NUCLEOTIDE SEQUENCE [LARGE SCALE GENOMIC DNA]</scope>
    <source>
        <strain evidence="2 3">CBA7301</strain>
    </source>
</reference>
<sequence length="179" mass="20088">MRNVNNHVLRSIISTLIFVLFACASMAQTPDLQKFVGVWSPTKRNGTFGNIKITVQDSHLLIKIKYLGGIREGYNIKVSGNSISWSIPDDEGTQYGEWYIRNGKIYKVNGGSNGEATNIYNRSGRAKIEINYISFLAKFADSGDMTLNTAFGGDYCSSSGELLFDQFSNYCYYSDYSNW</sequence>
<protein>
    <recommendedName>
        <fullName evidence="4">DUF4488 domain-containing protein</fullName>
    </recommendedName>
</protein>
<dbReference type="EMBL" id="CP050831">
    <property type="protein sequence ID" value="QIU95024.1"/>
    <property type="molecule type" value="Genomic_DNA"/>
</dbReference>
<evidence type="ECO:0008006" key="4">
    <source>
        <dbReference type="Google" id="ProtNLM"/>
    </source>
</evidence>
<dbReference type="RefSeq" id="WP_167963454.1">
    <property type="nucleotide sequence ID" value="NZ_CP050831.1"/>
</dbReference>